<sequence length="324" mass="35893">MSEPNAPELSVLMAAYNAERYVAETLRSVLSQTYEDFELVIVDDGSTDGTSEILEAFATSDPRVRVITGPNAGVPQAANVGLAACRGEFVARIDADDIAKPRRFEVQLQYMKDHDLVACGTWHDFIDEHGRLLKMLETPVDDATIQDKALRGHGSICNPTSMFRRQALVDLGGYSEDMPVAEDLDCWLRLGEVGKLGNVPECLGQYRLHSSSISEVRCASQREHARIACERAWERRGIQGTFEAAGLWRPGEDRDSRHHFAMEYGWWAFKSKQYQTSAAYGWRAVKLKPWHPGGYKMILASFTKGGAKNAPTDDSLPAGQGVPA</sequence>
<dbReference type="EMBL" id="JACHGY010000001">
    <property type="protein sequence ID" value="MBB6430441.1"/>
    <property type="molecule type" value="Genomic_DNA"/>
</dbReference>
<dbReference type="GO" id="GO:0016740">
    <property type="term" value="F:transferase activity"/>
    <property type="evidence" value="ECO:0007669"/>
    <property type="project" value="UniProtKB-KW"/>
</dbReference>
<dbReference type="PANTHER" id="PTHR43685:SF10">
    <property type="entry name" value="LACTO-N-NEOTETRAOSE BIOSYNTHESIS GLYCOSYL TRANSFERASE LGTA"/>
    <property type="match status" value="1"/>
</dbReference>
<dbReference type="SUPFAM" id="SSF53448">
    <property type="entry name" value="Nucleotide-diphospho-sugar transferases"/>
    <property type="match status" value="1"/>
</dbReference>
<dbReference type="InterPro" id="IPR001173">
    <property type="entry name" value="Glyco_trans_2-like"/>
</dbReference>
<protein>
    <submittedName>
        <fullName evidence="2">GT2 family glycosyltransferase</fullName>
    </submittedName>
</protein>
<feature type="domain" description="Glycosyltransferase 2-like" evidence="1">
    <location>
        <begin position="10"/>
        <end position="170"/>
    </location>
</feature>
<evidence type="ECO:0000313" key="2">
    <source>
        <dbReference type="EMBL" id="MBB6430441.1"/>
    </source>
</evidence>
<dbReference type="PANTHER" id="PTHR43685">
    <property type="entry name" value="GLYCOSYLTRANSFERASE"/>
    <property type="match status" value="1"/>
</dbReference>
<organism evidence="2 3">
    <name type="scientific">Algisphaera agarilytica</name>
    <dbReference type="NCBI Taxonomy" id="1385975"/>
    <lineage>
        <taxon>Bacteria</taxon>
        <taxon>Pseudomonadati</taxon>
        <taxon>Planctomycetota</taxon>
        <taxon>Phycisphaerae</taxon>
        <taxon>Phycisphaerales</taxon>
        <taxon>Phycisphaeraceae</taxon>
        <taxon>Algisphaera</taxon>
    </lineage>
</organism>
<comment type="caution">
    <text evidence="2">The sequence shown here is derived from an EMBL/GenBank/DDBJ whole genome shotgun (WGS) entry which is preliminary data.</text>
</comment>
<dbReference type="AlphaFoldDB" id="A0A7X0LLB1"/>
<dbReference type="Pfam" id="PF00535">
    <property type="entry name" value="Glycos_transf_2"/>
    <property type="match status" value="1"/>
</dbReference>
<evidence type="ECO:0000313" key="3">
    <source>
        <dbReference type="Proteomes" id="UP000541810"/>
    </source>
</evidence>
<proteinExistence type="predicted"/>
<keyword evidence="3" id="KW-1185">Reference proteome</keyword>
<reference evidence="2 3" key="1">
    <citation type="submission" date="2020-08" db="EMBL/GenBank/DDBJ databases">
        <title>Genomic Encyclopedia of Type Strains, Phase IV (KMG-IV): sequencing the most valuable type-strain genomes for metagenomic binning, comparative biology and taxonomic classification.</title>
        <authorList>
            <person name="Goeker M."/>
        </authorList>
    </citation>
    <scope>NUCLEOTIDE SEQUENCE [LARGE SCALE GENOMIC DNA]</scope>
    <source>
        <strain evidence="2 3">DSM 103725</strain>
    </source>
</reference>
<name>A0A7X0LLB1_9BACT</name>
<dbReference type="RefSeq" id="WP_184677958.1">
    <property type="nucleotide sequence ID" value="NZ_JACHGY010000001.1"/>
</dbReference>
<dbReference type="InterPro" id="IPR050834">
    <property type="entry name" value="Glycosyltransf_2"/>
</dbReference>
<evidence type="ECO:0000259" key="1">
    <source>
        <dbReference type="Pfam" id="PF00535"/>
    </source>
</evidence>
<dbReference type="Proteomes" id="UP000541810">
    <property type="component" value="Unassembled WGS sequence"/>
</dbReference>
<dbReference type="Gene3D" id="3.90.550.10">
    <property type="entry name" value="Spore Coat Polysaccharide Biosynthesis Protein SpsA, Chain A"/>
    <property type="match status" value="1"/>
</dbReference>
<keyword evidence="2" id="KW-0808">Transferase</keyword>
<accession>A0A7X0LLB1</accession>
<dbReference type="InterPro" id="IPR029044">
    <property type="entry name" value="Nucleotide-diphossugar_trans"/>
</dbReference>
<gene>
    <name evidence="2" type="ORF">HNQ40_002247</name>
</gene>